<organism evidence="13 14">
    <name type="scientific">Neodothiora populina</name>
    <dbReference type="NCBI Taxonomy" id="2781224"/>
    <lineage>
        <taxon>Eukaryota</taxon>
        <taxon>Fungi</taxon>
        <taxon>Dikarya</taxon>
        <taxon>Ascomycota</taxon>
        <taxon>Pezizomycotina</taxon>
        <taxon>Dothideomycetes</taxon>
        <taxon>Dothideomycetidae</taxon>
        <taxon>Dothideales</taxon>
        <taxon>Dothioraceae</taxon>
        <taxon>Neodothiora</taxon>
    </lineage>
</organism>
<dbReference type="CDD" id="cd16651">
    <property type="entry name" value="SPL-RING_NSE2"/>
    <property type="match status" value="1"/>
</dbReference>
<feature type="region of interest" description="Disordered" evidence="11">
    <location>
        <begin position="1"/>
        <end position="50"/>
    </location>
</feature>
<feature type="compositionally biased region" description="Basic residues" evidence="11">
    <location>
        <begin position="192"/>
        <end position="202"/>
    </location>
</feature>
<keyword evidence="8" id="KW-0862">Zinc</keyword>
<gene>
    <name evidence="13" type="ORF">AAFC00_000300</name>
</gene>
<evidence type="ECO:0000256" key="8">
    <source>
        <dbReference type="ARBA" id="ARBA00022833"/>
    </source>
</evidence>
<feature type="domain" description="SP-RING-type" evidence="12">
    <location>
        <begin position="317"/>
        <end position="420"/>
    </location>
</feature>
<dbReference type="Pfam" id="PF11789">
    <property type="entry name" value="zf-Nse"/>
    <property type="match status" value="1"/>
</dbReference>
<feature type="compositionally biased region" description="Polar residues" evidence="11">
    <location>
        <begin position="1"/>
        <end position="21"/>
    </location>
</feature>
<evidence type="ECO:0000256" key="3">
    <source>
        <dbReference type="ARBA" id="ARBA00008212"/>
    </source>
</evidence>
<feature type="region of interest" description="Disordered" evidence="11">
    <location>
        <begin position="417"/>
        <end position="481"/>
    </location>
</feature>
<feature type="compositionally biased region" description="Basic and acidic residues" evidence="11">
    <location>
        <begin position="97"/>
        <end position="111"/>
    </location>
</feature>
<evidence type="ECO:0000256" key="7">
    <source>
        <dbReference type="ARBA" id="ARBA00022786"/>
    </source>
</evidence>
<feature type="region of interest" description="Disordered" evidence="11">
    <location>
        <begin position="97"/>
        <end position="121"/>
    </location>
</feature>
<proteinExistence type="inferred from homology"/>
<evidence type="ECO:0000256" key="2">
    <source>
        <dbReference type="ARBA" id="ARBA00004718"/>
    </source>
</evidence>
<keyword evidence="7" id="KW-0833">Ubl conjugation pathway</keyword>
<evidence type="ECO:0000256" key="5">
    <source>
        <dbReference type="ARBA" id="ARBA00022723"/>
    </source>
</evidence>
<dbReference type="GeneID" id="95974003"/>
<dbReference type="PANTHER" id="PTHR21330:SF1">
    <property type="entry name" value="E3 SUMO-PROTEIN LIGASE NSE2"/>
    <property type="match status" value="1"/>
</dbReference>
<dbReference type="InterPro" id="IPR026846">
    <property type="entry name" value="Nse2(Mms21)"/>
</dbReference>
<feature type="compositionally biased region" description="Acidic residues" evidence="11">
    <location>
        <begin position="206"/>
        <end position="223"/>
    </location>
</feature>
<evidence type="ECO:0000256" key="9">
    <source>
        <dbReference type="ARBA" id="ARBA00023242"/>
    </source>
</evidence>
<evidence type="ECO:0000256" key="4">
    <source>
        <dbReference type="ARBA" id="ARBA00022679"/>
    </source>
</evidence>
<keyword evidence="14" id="KW-1185">Reference proteome</keyword>
<feature type="region of interest" description="Disordered" evidence="11">
    <location>
        <begin position="170"/>
        <end position="267"/>
    </location>
</feature>
<keyword evidence="6 10" id="KW-0863">Zinc-finger</keyword>
<feature type="compositionally biased region" description="Polar residues" evidence="11">
    <location>
        <begin position="170"/>
        <end position="191"/>
    </location>
</feature>
<evidence type="ECO:0000259" key="12">
    <source>
        <dbReference type="PROSITE" id="PS51044"/>
    </source>
</evidence>
<comment type="caution">
    <text evidence="13">The sequence shown here is derived from an EMBL/GenBank/DDBJ whole genome shotgun (WGS) entry which is preliminary data.</text>
</comment>
<dbReference type="SUPFAM" id="SSF57850">
    <property type="entry name" value="RING/U-box"/>
    <property type="match status" value="1"/>
</dbReference>
<feature type="compositionally biased region" description="Acidic residues" evidence="11">
    <location>
        <begin position="446"/>
        <end position="460"/>
    </location>
</feature>
<name>A0ABR3PCF8_9PEZI</name>
<comment type="subcellular location">
    <subcellularLocation>
        <location evidence="1">Nucleus</location>
    </subcellularLocation>
</comment>
<dbReference type="RefSeq" id="XP_069200118.1">
    <property type="nucleotide sequence ID" value="XM_069342517.1"/>
</dbReference>
<dbReference type="Proteomes" id="UP001562354">
    <property type="component" value="Unassembled WGS sequence"/>
</dbReference>
<evidence type="ECO:0000313" key="14">
    <source>
        <dbReference type="Proteomes" id="UP001562354"/>
    </source>
</evidence>
<dbReference type="PANTHER" id="PTHR21330">
    <property type="entry name" value="E3 SUMO-PROTEIN LIGASE NSE2"/>
    <property type="match status" value="1"/>
</dbReference>
<comment type="pathway">
    <text evidence="2">Protein modification; protein sumoylation.</text>
</comment>
<protein>
    <recommendedName>
        <fullName evidence="12">SP-RING-type domain-containing protein</fullName>
    </recommendedName>
</protein>
<feature type="compositionally biased region" description="Polar residues" evidence="11">
    <location>
        <begin position="363"/>
        <end position="376"/>
    </location>
</feature>
<evidence type="ECO:0000256" key="6">
    <source>
        <dbReference type="ARBA" id="ARBA00022771"/>
    </source>
</evidence>
<reference evidence="13 14" key="1">
    <citation type="submission" date="2024-07" db="EMBL/GenBank/DDBJ databases">
        <title>Draft sequence of the Neodothiora populina.</title>
        <authorList>
            <person name="Drown D.D."/>
            <person name="Schuette U.S."/>
            <person name="Buechlein A.B."/>
            <person name="Rusch D.R."/>
            <person name="Winton L.W."/>
            <person name="Adams G.A."/>
        </authorList>
    </citation>
    <scope>NUCLEOTIDE SEQUENCE [LARGE SCALE GENOMIC DNA]</scope>
    <source>
        <strain evidence="13 14">CPC 39397</strain>
    </source>
</reference>
<evidence type="ECO:0000256" key="1">
    <source>
        <dbReference type="ARBA" id="ARBA00004123"/>
    </source>
</evidence>
<evidence type="ECO:0000256" key="10">
    <source>
        <dbReference type="PROSITE-ProRule" id="PRU00452"/>
    </source>
</evidence>
<dbReference type="EMBL" id="JBFMKM010000009">
    <property type="protein sequence ID" value="KAL1303843.1"/>
    <property type="molecule type" value="Genomic_DNA"/>
</dbReference>
<evidence type="ECO:0000256" key="11">
    <source>
        <dbReference type="SAM" id="MobiDB-lite"/>
    </source>
</evidence>
<sequence length="481" mass="53960">MTSRLRQSTTATPRASRLSTNAAAAPTPTARRSQQQARGVAPPDYEPPTHALNLAGQANLQTLMQSRKIDQFDGLMQEAIAALSENAAAINDALRDKETAVRKDKARHERDVTDDDDDDEEAARIRRLEDGLEKMREKVGNMTKKMEQDLLKMLDTREYFGAIRPALQETSNDTSAFSRQNPTQSQPQARSTRNRSQTHRQRAGSDEEEEEEEEEDGDDEEYQDFTPTDPANAHTQNTPAPPAPSSLFREKLSRKKDRYQNLSKRQRYASDNDYRNFRRIVHDARYGDTVPLPHESTWFSDSSAAPAPGVTARAEDSDDDLQIAKETISTKCPLTLQEFREPLTSTKCPHSFEKDAILGMIDNPSNTMRVGGSNTRGARDGQKAVQCPVPGCSHVLTKNDLHSDPVLLRKIRRIQKANAEEEDGDDDIDDQVDGGRSRPQEIESGGSEDEGDDIDNVYDEADLRRIKRERLSGMQRASQRP</sequence>
<evidence type="ECO:0000313" key="13">
    <source>
        <dbReference type="EMBL" id="KAL1303843.1"/>
    </source>
</evidence>
<accession>A0ABR3PCF8</accession>
<dbReference type="InterPro" id="IPR004181">
    <property type="entry name" value="Znf_MIZ"/>
</dbReference>
<keyword evidence="9" id="KW-0539">Nucleus</keyword>
<keyword evidence="4" id="KW-0808">Transferase</keyword>
<dbReference type="InterPro" id="IPR013083">
    <property type="entry name" value="Znf_RING/FYVE/PHD"/>
</dbReference>
<feature type="compositionally biased region" description="Acidic residues" evidence="11">
    <location>
        <begin position="112"/>
        <end position="121"/>
    </location>
</feature>
<comment type="similarity">
    <text evidence="3">Belongs to the NSE2 family.</text>
</comment>
<dbReference type="Gene3D" id="3.30.40.10">
    <property type="entry name" value="Zinc/RING finger domain, C3HC4 (zinc finger)"/>
    <property type="match status" value="1"/>
</dbReference>
<feature type="compositionally biased region" description="Acidic residues" evidence="11">
    <location>
        <begin position="420"/>
        <end position="432"/>
    </location>
</feature>
<dbReference type="PROSITE" id="PS51044">
    <property type="entry name" value="ZF_SP_RING"/>
    <property type="match status" value="1"/>
</dbReference>
<feature type="compositionally biased region" description="Low complexity" evidence="11">
    <location>
        <begin position="22"/>
        <end position="32"/>
    </location>
</feature>
<keyword evidence="5" id="KW-0479">Metal-binding</keyword>
<feature type="region of interest" description="Disordered" evidence="11">
    <location>
        <begin position="363"/>
        <end position="384"/>
    </location>
</feature>